<dbReference type="Proteomes" id="UP000729402">
    <property type="component" value="Unassembled WGS sequence"/>
</dbReference>
<sequence length="102" mass="11311">MSFVMKPKTKNQLLKYLRTKRKLNPDANTSPATFEDTQLLASGECLEMVIDQAQRSVNTAAAERDAALAKLEEAMKQPTERDAASTELEKLKKQLTVSEALA</sequence>
<dbReference type="AlphaFoldDB" id="A0A8J5QZ24"/>
<proteinExistence type="predicted"/>
<evidence type="ECO:0000256" key="1">
    <source>
        <dbReference type="SAM" id="Coils"/>
    </source>
</evidence>
<organism evidence="2 3">
    <name type="scientific">Zizania palustris</name>
    <name type="common">Northern wild rice</name>
    <dbReference type="NCBI Taxonomy" id="103762"/>
    <lineage>
        <taxon>Eukaryota</taxon>
        <taxon>Viridiplantae</taxon>
        <taxon>Streptophyta</taxon>
        <taxon>Embryophyta</taxon>
        <taxon>Tracheophyta</taxon>
        <taxon>Spermatophyta</taxon>
        <taxon>Magnoliopsida</taxon>
        <taxon>Liliopsida</taxon>
        <taxon>Poales</taxon>
        <taxon>Poaceae</taxon>
        <taxon>BOP clade</taxon>
        <taxon>Oryzoideae</taxon>
        <taxon>Oryzeae</taxon>
        <taxon>Zizaniinae</taxon>
        <taxon>Zizania</taxon>
    </lineage>
</organism>
<keyword evidence="1" id="KW-0175">Coiled coil</keyword>
<reference evidence="2" key="2">
    <citation type="submission" date="2021-02" db="EMBL/GenBank/DDBJ databases">
        <authorList>
            <person name="Kimball J.A."/>
            <person name="Haas M.W."/>
            <person name="Macchietto M."/>
            <person name="Kono T."/>
            <person name="Duquette J."/>
            <person name="Shao M."/>
        </authorList>
    </citation>
    <scope>NUCLEOTIDE SEQUENCE</scope>
    <source>
        <tissue evidence="2">Fresh leaf tissue</tissue>
    </source>
</reference>
<evidence type="ECO:0000313" key="2">
    <source>
        <dbReference type="EMBL" id="KAG8042898.1"/>
    </source>
</evidence>
<keyword evidence="3" id="KW-1185">Reference proteome</keyword>
<dbReference type="EMBL" id="JAAALK010001432">
    <property type="protein sequence ID" value="KAG8042898.1"/>
    <property type="molecule type" value="Genomic_DNA"/>
</dbReference>
<feature type="coiled-coil region" evidence="1">
    <location>
        <begin position="50"/>
        <end position="101"/>
    </location>
</feature>
<evidence type="ECO:0000313" key="3">
    <source>
        <dbReference type="Proteomes" id="UP000729402"/>
    </source>
</evidence>
<reference evidence="2" key="1">
    <citation type="journal article" date="2021" name="bioRxiv">
        <title>Whole Genome Assembly and Annotation of Northern Wild Rice, Zizania palustris L., Supports a Whole Genome Duplication in the Zizania Genus.</title>
        <authorList>
            <person name="Haas M."/>
            <person name="Kono T."/>
            <person name="Macchietto M."/>
            <person name="Millas R."/>
            <person name="McGilp L."/>
            <person name="Shao M."/>
            <person name="Duquette J."/>
            <person name="Hirsch C.N."/>
            <person name="Kimball J."/>
        </authorList>
    </citation>
    <scope>NUCLEOTIDE SEQUENCE</scope>
    <source>
        <tissue evidence="2">Fresh leaf tissue</tissue>
    </source>
</reference>
<name>A0A8J5QZ24_ZIZPA</name>
<comment type="caution">
    <text evidence="2">The sequence shown here is derived from an EMBL/GenBank/DDBJ whole genome shotgun (WGS) entry which is preliminary data.</text>
</comment>
<protein>
    <submittedName>
        <fullName evidence="2">Uncharacterized protein</fullName>
    </submittedName>
</protein>
<gene>
    <name evidence="2" type="ORF">GUJ93_ZPchr0261g29022</name>
</gene>
<accession>A0A8J5QZ24</accession>